<dbReference type="GO" id="GO:0045892">
    <property type="term" value="P:negative regulation of DNA-templated transcription"/>
    <property type="evidence" value="ECO:0007669"/>
    <property type="project" value="InterPro"/>
</dbReference>
<comment type="caution">
    <text evidence="7">The sequence shown here is derived from an EMBL/GenBank/DDBJ whole genome shotgun (WGS) entry which is preliminary data.</text>
</comment>
<evidence type="ECO:0000256" key="2">
    <source>
        <dbReference type="ARBA" id="ARBA00023015"/>
    </source>
</evidence>
<keyword evidence="4" id="KW-0804">Transcription</keyword>
<name>A0A2P8GYT2_9MICO</name>
<evidence type="ECO:0000259" key="6">
    <source>
        <dbReference type="PROSITE" id="PS50977"/>
    </source>
</evidence>
<dbReference type="InterPro" id="IPR001647">
    <property type="entry name" value="HTH_TetR"/>
</dbReference>
<organism evidence="7 8">
    <name type="scientific">Labedella gwakjiensis</name>
    <dbReference type="NCBI Taxonomy" id="390269"/>
    <lineage>
        <taxon>Bacteria</taxon>
        <taxon>Bacillati</taxon>
        <taxon>Actinomycetota</taxon>
        <taxon>Actinomycetes</taxon>
        <taxon>Micrococcales</taxon>
        <taxon>Microbacteriaceae</taxon>
        <taxon>Labedella</taxon>
    </lineage>
</organism>
<dbReference type="InterPro" id="IPR003012">
    <property type="entry name" value="Tet_transcr_reg_TetR"/>
</dbReference>
<proteinExistence type="predicted"/>
<reference evidence="7 8" key="1">
    <citation type="submission" date="2018-03" db="EMBL/GenBank/DDBJ databases">
        <title>Genomic Encyclopedia of Archaeal and Bacterial Type Strains, Phase II (KMG-II): from individual species to whole genera.</title>
        <authorList>
            <person name="Goeker M."/>
        </authorList>
    </citation>
    <scope>NUCLEOTIDE SEQUENCE [LARGE SCALE GENOMIC DNA]</scope>
    <source>
        <strain evidence="7 8">DSM 21548</strain>
    </source>
</reference>
<dbReference type="GO" id="GO:0046677">
    <property type="term" value="P:response to antibiotic"/>
    <property type="evidence" value="ECO:0007669"/>
    <property type="project" value="InterPro"/>
</dbReference>
<dbReference type="InterPro" id="IPR050109">
    <property type="entry name" value="HTH-type_TetR-like_transc_reg"/>
</dbReference>
<protein>
    <submittedName>
        <fullName evidence="7">TetR family transcriptional regulator</fullName>
    </submittedName>
</protein>
<dbReference type="InterPro" id="IPR009057">
    <property type="entry name" value="Homeodomain-like_sf"/>
</dbReference>
<dbReference type="PANTHER" id="PTHR30055">
    <property type="entry name" value="HTH-TYPE TRANSCRIPTIONAL REGULATOR RUTR"/>
    <property type="match status" value="1"/>
</dbReference>
<dbReference type="InterPro" id="IPR004111">
    <property type="entry name" value="Repressor_TetR_C"/>
</dbReference>
<evidence type="ECO:0000256" key="5">
    <source>
        <dbReference type="PROSITE-ProRule" id="PRU00335"/>
    </source>
</evidence>
<dbReference type="SUPFAM" id="SSF48498">
    <property type="entry name" value="Tetracyclin repressor-like, C-terminal domain"/>
    <property type="match status" value="1"/>
</dbReference>
<dbReference type="SUPFAM" id="SSF46689">
    <property type="entry name" value="Homeodomain-like"/>
    <property type="match status" value="1"/>
</dbReference>
<dbReference type="Gene3D" id="1.10.357.10">
    <property type="entry name" value="Tetracycline Repressor, domain 2"/>
    <property type="match status" value="1"/>
</dbReference>
<dbReference type="Pfam" id="PF02909">
    <property type="entry name" value="TetR_C_1"/>
    <property type="match status" value="1"/>
</dbReference>
<dbReference type="PANTHER" id="PTHR30055:SF151">
    <property type="entry name" value="TRANSCRIPTIONAL REGULATORY PROTEIN"/>
    <property type="match status" value="1"/>
</dbReference>
<accession>A0A2P8GYT2</accession>
<keyword evidence="3 5" id="KW-0238">DNA-binding</keyword>
<dbReference type="PRINTS" id="PR00455">
    <property type="entry name" value="HTHTETR"/>
</dbReference>
<evidence type="ECO:0000313" key="8">
    <source>
        <dbReference type="Proteomes" id="UP000241203"/>
    </source>
</evidence>
<dbReference type="Proteomes" id="UP000241203">
    <property type="component" value="Unassembled WGS sequence"/>
</dbReference>
<evidence type="ECO:0000313" key="7">
    <source>
        <dbReference type="EMBL" id="PSL39126.1"/>
    </source>
</evidence>
<dbReference type="EMBL" id="PYAU01000001">
    <property type="protein sequence ID" value="PSL39126.1"/>
    <property type="molecule type" value="Genomic_DNA"/>
</dbReference>
<evidence type="ECO:0000256" key="4">
    <source>
        <dbReference type="ARBA" id="ARBA00023163"/>
    </source>
</evidence>
<gene>
    <name evidence="7" type="ORF">CLV49_2760</name>
</gene>
<keyword evidence="1" id="KW-0678">Repressor</keyword>
<feature type="domain" description="HTH tetR-type" evidence="6">
    <location>
        <begin position="9"/>
        <end position="69"/>
    </location>
</feature>
<dbReference type="Pfam" id="PF00440">
    <property type="entry name" value="TetR_N"/>
    <property type="match status" value="1"/>
</dbReference>
<dbReference type="PRINTS" id="PR00400">
    <property type="entry name" value="TETREPRESSOR"/>
</dbReference>
<dbReference type="AlphaFoldDB" id="A0A2P8GYT2"/>
<dbReference type="GO" id="GO:0000976">
    <property type="term" value="F:transcription cis-regulatory region binding"/>
    <property type="evidence" value="ECO:0007669"/>
    <property type="project" value="TreeGrafter"/>
</dbReference>
<dbReference type="Gene3D" id="1.10.10.60">
    <property type="entry name" value="Homeodomain-like"/>
    <property type="match status" value="1"/>
</dbReference>
<keyword evidence="2" id="KW-0805">Transcription regulation</keyword>
<dbReference type="PROSITE" id="PS50977">
    <property type="entry name" value="HTH_TETR_2"/>
    <property type="match status" value="1"/>
</dbReference>
<sequence length="204" mass="22175">MTTPARSRGHSRDDVVRAALHILDEHGLPDLTMRRLASALGVQPSALYWHFPNKQSMLAELSDRIVSRRSPDRTDEEWTARVATEAAALRDALLTYRDGAEVVSSTLAMGLGSTVAHDRLASAIAGGDFDDSTVDQAATAMLHFVLGHVFHEQQRMQYDSLGARPEPADGIEADASTPTTEFSFGIDLLVNGLLFSSQQAIDRS</sequence>
<evidence type="ECO:0000256" key="3">
    <source>
        <dbReference type="ARBA" id="ARBA00023125"/>
    </source>
</evidence>
<dbReference type="RefSeq" id="WP_208019777.1">
    <property type="nucleotide sequence ID" value="NZ_PYAU01000001.1"/>
</dbReference>
<dbReference type="InterPro" id="IPR036271">
    <property type="entry name" value="Tet_transcr_reg_TetR-rel_C_sf"/>
</dbReference>
<feature type="DNA-binding region" description="H-T-H motif" evidence="5">
    <location>
        <begin position="32"/>
        <end position="51"/>
    </location>
</feature>
<dbReference type="GO" id="GO:0003700">
    <property type="term" value="F:DNA-binding transcription factor activity"/>
    <property type="evidence" value="ECO:0007669"/>
    <property type="project" value="TreeGrafter"/>
</dbReference>
<evidence type="ECO:0000256" key="1">
    <source>
        <dbReference type="ARBA" id="ARBA00022491"/>
    </source>
</evidence>